<evidence type="ECO:0000313" key="4">
    <source>
        <dbReference type="Proteomes" id="UP000030753"/>
    </source>
</evidence>
<dbReference type="Gene3D" id="3.90.180.10">
    <property type="entry name" value="Medium-chain alcohol dehydrogenases, catalytic domain"/>
    <property type="match status" value="1"/>
</dbReference>
<evidence type="ECO:0000259" key="2">
    <source>
        <dbReference type="SMART" id="SM00829"/>
    </source>
</evidence>
<dbReference type="InterPro" id="IPR051603">
    <property type="entry name" value="Zinc-ADH_QOR/CCCR"/>
</dbReference>
<evidence type="ECO:0000256" key="1">
    <source>
        <dbReference type="ARBA" id="ARBA00022857"/>
    </source>
</evidence>
<protein>
    <submittedName>
        <fullName evidence="3">NADPH2:quinone reductase</fullName>
    </submittedName>
</protein>
<evidence type="ECO:0000313" key="3">
    <source>
        <dbReference type="EMBL" id="EWY79483.1"/>
    </source>
</evidence>
<dbReference type="OrthoDB" id="3509362at2759"/>
<organism evidence="3 4">
    <name type="scientific">Fusarium oxysporum NRRL 32931</name>
    <dbReference type="NCBI Taxonomy" id="660029"/>
    <lineage>
        <taxon>Eukaryota</taxon>
        <taxon>Fungi</taxon>
        <taxon>Dikarya</taxon>
        <taxon>Ascomycota</taxon>
        <taxon>Pezizomycotina</taxon>
        <taxon>Sordariomycetes</taxon>
        <taxon>Hypocreomycetidae</taxon>
        <taxon>Hypocreales</taxon>
        <taxon>Nectriaceae</taxon>
        <taxon>Fusarium</taxon>
        <taxon>Fusarium oxysporum species complex</taxon>
    </lineage>
</organism>
<dbReference type="InterPro" id="IPR013154">
    <property type="entry name" value="ADH-like_N"/>
</dbReference>
<accession>W9HA99</accession>
<dbReference type="HOGENOM" id="CLU_026673_21_0_1"/>
<dbReference type="Gene3D" id="3.40.50.720">
    <property type="entry name" value="NAD(P)-binding Rossmann-like Domain"/>
    <property type="match status" value="1"/>
</dbReference>
<dbReference type="PANTHER" id="PTHR44154:SF1">
    <property type="entry name" value="QUINONE OXIDOREDUCTASE"/>
    <property type="match status" value="1"/>
</dbReference>
<name>W9HA99_FUSOX</name>
<dbReference type="SMART" id="SM00829">
    <property type="entry name" value="PKS_ER"/>
    <property type="match status" value="1"/>
</dbReference>
<keyword evidence="1" id="KW-0521">NADP</keyword>
<dbReference type="InterPro" id="IPR020843">
    <property type="entry name" value="ER"/>
</dbReference>
<reference evidence="3 4" key="1">
    <citation type="submission" date="2011-06" db="EMBL/GenBank/DDBJ databases">
        <title>The Genome Sequence of Fusarium oxysporum FOSC 3-a.</title>
        <authorList>
            <consortium name="The Broad Institute Genome Sequencing Platform"/>
            <person name="Ma L.-J."/>
            <person name="Gale L.R."/>
            <person name="Schwartz D.C."/>
            <person name="Zhou S."/>
            <person name="Corby-Kistler H."/>
            <person name="Young S.K."/>
            <person name="Zeng Q."/>
            <person name="Gargeya S."/>
            <person name="Fitzgerald M."/>
            <person name="Haas B."/>
            <person name="Abouelleil A."/>
            <person name="Alvarado L."/>
            <person name="Arachchi H.M."/>
            <person name="Berlin A."/>
            <person name="Brown A."/>
            <person name="Chapman S.B."/>
            <person name="Chen Z."/>
            <person name="Dunbar C."/>
            <person name="Freedman E."/>
            <person name="Gearin G."/>
            <person name="Gellesch M."/>
            <person name="Goldberg J."/>
            <person name="Griggs A."/>
            <person name="Gujja S."/>
            <person name="Heiman D."/>
            <person name="Howarth C."/>
            <person name="Larson L."/>
            <person name="Lui A."/>
            <person name="MacDonald P.J.P."/>
            <person name="Mehta T."/>
            <person name="Montmayeur A."/>
            <person name="Murphy C."/>
            <person name="Neiman D."/>
            <person name="Pearson M."/>
            <person name="Priest M."/>
            <person name="Roberts A."/>
            <person name="Saif S."/>
            <person name="Shea T."/>
            <person name="Shenoy N."/>
            <person name="Sisk P."/>
            <person name="Stolte C."/>
            <person name="Sykes S."/>
            <person name="Wortman J."/>
            <person name="Nusbaum C."/>
            <person name="Birren B."/>
        </authorList>
    </citation>
    <scope>NUCLEOTIDE SEQUENCE [LARGE SCALE GENOMIC DNA]</scope>
    <source>
        <strain evidence="4">FOSC 3-a</strain>
    </source>
</reference>
<dbReference type="Pfam" id="PF00107">
    <property type="entry name" value="ADH_zinc_N"/>
    <property type="match status" value="1"/>
</dbReference>
<dbReference type="GO" id="GO:0016491">
    <property type="term" value="F:oxidoreductase activity"/>
    <property type="evidence" value="ECO:0007669"/>
    <property type="project" value="InterPro"/>
</dbReference>
<feature type="domain" description="Enoyl reductase (ER)" evidence="2">
    <location>
        <begin position="13"/>
        <end position="229"/>
    </location>
</feature>
<dbReference type="AlphaFoldDB" id="W9HA99"/>
<sequence>MATMKAVGVSAYGSIDNFESCDVPRPASPTGRDVLIKVEAYSVNPIDTKIRAGIYDDAPDYYKFAPKGFHIIGYDGAETVLEVGSDSKFFKPGDDTSWVRATTRQGSYAEYQFVSEFHCAHKPKPLDFVKSASFGLTFGTAYQSLHHRLEIKPNENINGGGGVGSAAIQLARNVLNLPAVVATASREETMDSCKRMGATHVVNHRHDLVEQVKALNLDVPIKYANAYYV</sequence>
<dbReference type="SUPFAM" id="SSF51735">
    <property type="entry name" value="NAD(P)-binding Rossmann-fold domains"/>
    <property type="match status" value="1"/>
</dbReference>
<gene>
    <name evidence="3" type="ORF">FOYG_17351</name>
</gene>
<dbReference type="EMBL" id="JH717864">
    <property type="protein sequence ID" value="EWY79483.1"/>
    <property type="molecule type" value="Genomic_DNA"/>
</dbReference>
<dbReference type="PANTHER" id="PTHR44154">
    <property type="entry name" value="QUINONE OXIDOREDUCTASE"/>
    <property type="match status" value="1"/>
</dbReference>
<dbReference type="InterPro" id="IPR013149">
    <property type="entry name" value="ADH-like_C"/>
</dbReference>
<proteinExistence type="predicted"/>
<dbReference type="SUPFAM" id="SSF50129">
    <property type="entry name" value="GroES-like"/>
    <property type="match status" value="1"/>
</dbReference>
<dbReference type="InterPro" id="IPR036291">
    <property type="entry name" value="NAD(P)-bd_dom_sf"/>
</dbReference>
<dbReference type="Pfam" id="PF08240">
    <property type="entry name" value="ADH_N"/>
    <property type="match status" value="1"/>
</dbReference>
<dbReference type="InterPro" id="IPR011032">
    <property type="entry name" value="GroES-like_sf"/>
</dbReference>
<dbReference type="Proteomes" id="UP000030753">
    <property type="component" value="Unassembled WGS sequence"/>
</dbReference>